<dbReference type="Proteomes" id="UP000048965">
    <property type="component" value="Unassembled WGS sequence"/>
</dbReference>
<dbReference type="GO" id="GO:0047974">
    <property type="term" value="F:guanosine deaminase activity"/>
    <property type="evidence" value="ECO:0007669"/>
    <property type="project" value="TreeGrafter"/>
</dbReference>
<sequence length="195" mass="21685">MPIGESVMEDKELLAEAVRLATESVENGWGGPFGAVITRNGEILARGQNRVLLTGDPTAHAEMQTISKAIQVLNPEAPSIAVEHQNESTLEYVARPEGSPDPLPERARMLQGCSIYISGAPCPMCMSAIYWSRMDAVYYSCDLEDTARIGFDDSFQYEDFKRPLGERRIKIEQIHPELGAHAYAAWTNRADRHAY</sequence>
<evidence type="ECO:0000259" key="1">
    <source>
        <dbReference type="PROSITE" id="PS51747"/>
    </source>
</evidence>
<dbReference type="GO" id="GO:0006152">
    <property type="term" value="P:purine nucleoside catabolic process"/>
    <property type="evidence" value="ECO:0007669"/>
    <property type="project" value="TreeGrafter"/>
</dbReference>
<comment type="caution">
    <text evidence="2">The sequence shown here is derived from an EMBL/GenBank/DDBJ whole genome shotgun (WGS) entry which is preliminary data.</text>
</comment>
<dbReference type="PANTHER" id="PTHR11079">
    <property type="entry name" value="CYTOSINE DEAMINASE FAMILY MEMBER"/>
    <property type="match status" value="1"/>
</dbReference>
<dbReference type="InterPro" id="IPR016193">
    <property type="entry name" value="Cytidine_deaminase-like"/>
</dbReference>
<keyword evidence="3" id="KW-1185">Reference proteome</keyword>
<dbReference type="PANTHER" id="PTHR11079:SF161">
    <property type="entry name" value="CMP_DCMP-TYPE DEAMINASE DOMAIN-CONTAINING PROTEIN"/>
    <property type="match status" value="1"/>
</dbReference>
<name>A0A0P4RDY6_9ACTN</name>
<dbReference type="CDD" id="cd01285">
    <property type="entry name" value="nucleoside_deaminase"/>
    <property type="match status" value="1"/>
</dbReference>
<reference evidence="2 3" key="2">
    <citation type="journal article" date="2015" name="Stand. Genomic Sci.">
        <title>Draft genome sequence of marine-derived Streptomyces sp. TP-A0598, a producer of anti-MRSA antibiotic lydicamycins.</title>
        <authorList>
            <person name="Komaki H."/>
            <person name="Ichikawa N."/>
            <person name="Hosoyama A."/>
            <person name="Fujita N."/>
            <person name="Igarashi Y."/>
        </authorList>
    </citation>
    <scope>NUCLEOTIDE SEQUENCE [LARGE SCALE GENOMIC DNA]</scope>
    <source>
        <strain evidence="2 3">NBRC 110027</strain>
    </source>
</reference>
<protein>
    <submittedName>
        <fullName evidence="2">Guanine deaminase</fullName>
    </submittedName>
</protein>
<dbReference type="PROSITE" id="PS51747">
    <property type="entry name" value="CYT_DCMP_DEAMINASES_2"/>
    <property type="match status" value="1"/>
</dbReference>
<reference evidence="3" key="1">
    <citation type="submission" date="2014-09" db="EMBL/GenBank/DDBJ databases">
        <title>Whole genome shotgun sequence of Streptomyces sp. NBRC 110027.</title>
        <authorList>
            <person name="Komaki H."/>
            <person name="Ichikawa N."/>
            <person name="Katano-Makiyama Y."/>
            <person name="Hosoyama A."/>
            <person name="Hashimoto M."/>
            <person name="Uohara A."/>
            <person name="Kitahashi Y."/>
            <person name="Ohji S."/>
            <person name="Kimura A."/>
            <person name="Yamazoe A."/>
            <person name="Igarashi Y."/>
            <person name="Fujita N."/>
        </authorList>
    </citation>
    <scope>NUCLEOTIDE SEQUENCE [LARGE SCALE GENOMIC DNA]</scope>
    <source>
        <strain evidence="3">NBRC 110027</strain>
    </source>
</reference>
<dbReference type="AlphaFoldDB" id="A0A0P4RDY6"/>
<proteinExistence type="predicted"/>
<organism evidence="2 3">
    <name type="scientific">Streptomyces lydicamycinicus</name>
    <dbReference type="NCBI Taxonomy" id="1546107"/>
    <lineage>
        <taxon>Bacteria</taxon>
        <taxon>Bacillati</taxon>
        <taxon>Actinomycetota</taxon>
        <taxon>Actinomycetes</taxon>
        <taxon>Kitasatosporales</taxon>
        <taxon>Streptomycetaceae</taxon>
        <taxon>Streptomyces</taxon>
    </lineage>
</organism>
<accession>A0A0P4RDY6</accession>
<gene>
    <name evidence="2" type="primary">guaD</name>
    <name evidence="2" type="ORF">TPA0598_09_01460</name>
</gene>
<dbReference type="Gene3D" id="3.40.140.10">
    <property type="entry name" value="Cytidine Deaminase, domain 2"/>
    <property type="match status" value="1"/>
</dbReference>
<evidence type="ECO:0000313" key="2">
    <source>
        <dbReference type="EMBL" id="GAO11855.1"/>
    </source>
</evidence>
<dbReference type="SUPFAM" id="SSF53927">
    <property type="entry name" value="Cytidine deaminase-like"/>
    <property type="match status" value="1"/>
</dbReference>
<feature type="domain" description="CMP/dCMP-type deaminase" evidence="1">
    <location>
        <begin position="8"/>
        <end position="152"/>
    </location>
</feature>
<dbReference type="InterPro" id="IPR002125">
    <property type="entry name" value="CMP_dCMP_dom"/>
</dbReference>
<evidence type="ECO:0000313" key="3">
    <source>
        <dbReference type="Proteomes" id="UP000048965"/>
    </source>
</evidence>
<dbReference type="Pfam" id="PF00383">
    <property type="entry name" value="dCMP_cyt_deam_1"/>
    <property type="match status" value="1"/>
</dbReference>
<dbReference type="EMBL" id="BBNO01000009">
    <property type="protein sequence ID" value="GAO11855.1"/>
    <property type="molecule type" value="Genomic_DNA"/>
</dbReference>